<evidence type="ECO:0000313" key="2">
    <source>
        <dbReference type="Proteomes" id="UP000678393"/>
    </source>
</evidence>
<dbReference type="Proteomes" id="UP000678393">
    <property type="component" value="Unassembled WGS sequence"/>
</dbReference>
<proteinExistence type="predicted"/>
<comment type="caution">
    <text evidence="1">The sequence shown here is derived from an EMBL/GenBank/DDBJ whole genome shotgun (WGS) entry which is preliminary data.</text>
</comment>
<dbReference type="OrthoDB" id="533331at2759"/>
<protein>
    <submittedName>
        <fullName evidence="1">Uncharacterized protein</fullName>
    </submittedName>
</protein>
<dbReference type="EMBL" id="CAJHNH020008547">
    <property type="protein sequence ID" value="CAG5136612.1"/>
    <property type="molecule type" value="Genomic_DNA"/>
</dbReference>
<gene>
    <name evidence="1" type="ORF">CUNI_LOCUS22170</name>
</gene>
<name>A0A8S4A9G6_9EUPU</name>
<accession>A0A8S4A9G6</accession>
<sequence>MEVNIMSLCLQLDTLCRQEYTTHHLHGNEHGKACSTFSDKADMVVRNMQHVLARYHDPDHLEVSLFLSESGLDKLFPRVASYIANPSTFSAKLKKTHIDNYLLQTSHLHHVLGLTRQIHQDVIYTGHKYLPHQLAVLYQAISSIPSGGKALSAERTNIEENFKALKRSIDDILDREDVSLLSEIRNWILNLTESIIQVISSMPQCMTEEILPVAQVLQQ</sequence>
<evidence type="ECO:0000313" key="1">
    <source>
        <dbReference type="EMBL" id="CAG5136612.1"/>
    </source>
</evidence>
<keyword evidence="2" id="KW-1185">Reference proteome</keyword>
<organism evidence="1 2">
    <name type="scientific">Candidula unifasciata</name>
    <dbReference type="NCBI Taxonomy" id="100452"/>
    <lineage>
        <taxon>Eukaryota</taxon>
        <taxon>Metazoa</taxon>
        <taxon>Spiralia</taxon>
        <taxon>Lophotrochozoa</taxon>
        <taxon>Mollusca</taxon>
        <taxon>Gastropoda</taxon>
        <taxon>Heterobranchia</taxon>
        <taxon>Euthyneura</taxon>
        <taxon>Panpulmonata</taxon>
        <taxon>Eupulmonata</taxon>
        <taxon>Stylommatophora</taxon>
        <taxon>Helicina</taxon>
        <taxon>Helicoidea</taxon>
        <taxon>Geomitridae</taxon>
        <taxon>Candidula</taxon>
    </lineage>
</organism>
<reference evidence="1" key="1">
    <citation type="submission" date="2021-04" db="EMBL/GenBank/DDBJ databases">
        <authorList>
            <consortium name="Molecular Ecology Group"/>
        </authorList>
    </citation>
    <scope>NUCLEOTIDE SEQUENCE</scope>
</reference>
<dbReference type="AlphaFoldDB" id="A0A8S4A9G6"/>